<sequence>MAGSLLVGHQHLPGFPTALARGLTLRLDLLPPSTIGQLAPTPPTSEQGDVSAIRARMRHSAQIDAPLDAWQARGDGMLRHQPAKFSLRAMGSPS</sequence>
<gene>
    <name evidence="1" type="ORF">N864_17600</name>
</gene>
<organism evidence="1 2">
    <name type="scientific">Intrasporangium chromatireducens Q5-1</name>
    <dbReference type="NCBI Taxonomy" id="584657"/>
    <lineage>
        <taxon>Bacteria</taxon>
        <taxon>Bacillati</taxon>
        <taxon>Actinomycetota</taxon>
        <taxon>Actinomycetes</taxon>
        <taxon>Micrococcales</taxon>
        <taxon>Intrasporangiaceae</taxon>
        <taxon>Intrasporangium</taxon>
    </lineage>
</organism>
<comment type="caution">
    <text evidence="1">The sequence shown here is derived from an EMBL/GenBank/DDBJ whole genome shotgun (WGS) entry which is preliminary data.</text>
</comment>
<dbReference type="AlphaFoldDB" id="W9GF65"/>
<name>W9GF65_9MICO</name>
<accession>W9GF65</accession>
<protein>
    <submittedName>
        <fullName evidence="1">Uncharacterized protein</fullName>
    </submittedName>
</protein>
<keyword evidence="2" id="KW-1185">Reference proteome</keyword>
<proteinExistence type="predicted"/>
<dbReference type="Proteomes" id="UP000019494">
    <property type="component" value="Unassembled WGS sequence"/>
</dbReference>
<evidence type="ECO:0000313" key="2">
    <source>
        <dbReference type="Proteomes" id="UP000019494"/>
    </source>
</evidence>
<evidence type="ECO:0000313" key="1">
    <source>
        <dbReference type="EMBL" id="EWT03862.1"/>
    </source>
</evidence>
<dbReference type="EMBL" id="AWQS01000419">
    <property type="protein sequence ID" value="EWT03862.1"/>
    <property type="molecule type" value="Genomic_DNA"/>
</dbReference>
<reference evidence="2" key="1">
    <citation type="submission" date="2013-08" db="EMBL/GenBank/DDBJ databases">
        <title>Intrasporangium oryzae NRRL B-24470.</title>
        <authorList>
            <person name="Liu H."/>
            <person name="Wang G."/>
        </authorList>
    </citation>
    <scope>NUCLEOTIDE SEQUENCE [LARGE SCALE GENOMIC DNA]</scope>
    <source>
        <strain evidence="2">Q5-1</strain>
    </source>
</reference>